<proteinExistence type="predicted"/>
<sequence length="8" mass="958">MYTRTSLS</sequence>
<dbReference type="Proteomes" id="UP000191285">
    <property type="component" value="Unassembled WGS sequence"/>
</dbReference>
<name>A0A1V6TAX9_9EURO</name>
<evidence type="ECO:0000313" key="1">
    <source>
        <dbReference type="EMBL" id="OQE23019.1"/>
    </source>
</evidence>
<evidence type="ECO:0000313" key="2">
    <source>
        <dbReference type="Proteomes" id="UP000191285"/>
    </source>
</evidence>
<dbReference type="EMBL" id="MLKD01000009">
    <property type="protein sequence ID" value="OQE23019.1"/>
    <property type="molecule type" value="Genomic_DNA"/>
</dbReference>
<organism evidence="1 2">
    <name type="scientific">Penicillium steckii</name>
    <dbReference type="NCBI Taxonomy" id="303698"/>
    <lineage>
        <taxon>Eukaryota</taxon>
        <taxon>Fungi</taxon>
        <taxon>Dikarya</taxon>
        <taxon>Ascomycota</taxon>
        <taxon>Pezizomycotina</taxon>
        <taxon>Eurotiomycetes</taxon>
        <taxon>Eurotiomycetidae</taxon>
        <taxon>Eurotiales</taxon>
        <taxon>Aspergillaceae</taxon>
        <taxon>Penicillium</taxon>
    </lineage>
</organism>
<gene>
    <name evidence="1" type="ORF">PENSTE_c009G01167</name>
</gene>
<keyword evidence="2" id="KW-1185">Reference proteome</keyword>
<comment type="caution">
    <text evidence="1">The sequence shown here is derived from an EMBL/GenBank/DDBJ whole genome shotgun (WGS) entry which is preliminary data.</text>
</comment>
<protein>
    <submittedName>
        <fullName evidence="1">Uncharacterized protein</fullName>
    </submittedName>
</protein>
<reference evidence="2" key="1">
    <citation type="journal article" date="2017" name="Nat. Microbiol.">
        <title>Global analysis of biosynthetic gene clusters reveals vast potential of secondary metabolite production in Penicillium species.</title>
        <authorList>
            <person name="Nielsen J.C."/>
            <person name="Grijseels S."/>
            <person name="Prigent S."/>
            <person name="Ji B."/>
            <person name="Dainat J."/>
            <person name="Nielsen K.F."/>
            <person name="Frisvad J.C."/>
            <person name="Workman M."/>
            <person name="Nielsen J."/>
        </authorList>
    </citation>
    <scope>NUCLEOTIDE SEQUENCE [LARGE SCALE GENOMIC DNA]</scope>
    <source>
        <strain evidence="2">IBT 24891</strain>
    </source>
</reference>
<accession>A0A1V6TAX9</accession>